<dbReference type="InterPro" id="IPR027417">
    <property type="entry name" value="P-loop_NTPase"/>
</dbReference>
<evidence type="ECO:0000256" key="5">
    <source>
        <dbReference type="ARBA" id="ARBA00023054"/>
    </source>
</evidence>
<dbReference type="SUPFAM" id="SSF52540">
    <property type="entry name" value="P-loop containing nucleoside triphosphate hydrolases"/>
    <property type="match status" value="1"/>
</dbReference>
<dbReference type="Gene3D" id="1.10.10.820">
    <property type="match status" value="1"/>
</dbReference>
<dbReference type="GO" id="GO:0000146">
    <property type="term" value="F:microfilament motor activity"/>
    <property type="evidence" value="ECO:0007669"/>
    <property type="project" value="TreeGrafter"/>
</dbReference>
<keyword evidence="7 9" id="KW-0505">Motor protein</keyword>
<dbReference type="GO" id="GO:0016459">
    <property type="term" value="C:myosin complex"/>
    <property type="evidence" value="ECO:0007669"/>
    <property type="project" value="UniProtKB-KW"/>
</dbReference>
<keyword evidence="2" id="KW-0677">Repeat</keyword>
<keyword evidence="4 9" id="KW-0067">ATP-binding</keyword>
<keyword evidence="3 9" id="KW-0547">Nucleotide-binding</keyword>
<dbReference type="Gene3D" id="3.40.850.10">
    <property type="entry name" value="Kinesin motor domain"/>
    <property type="match status" value="1"/>
</dbReference>
<evidence type="ECO:0000256" key="1">
    <source>
        <dbReference type="ARBA" id="ARBA00008314"/>
    </source>
</evidence>
<protein>
    <submittedName>
        <fullName evidence="12">Myosin VC</fullName>
    </submittedName>
</protein>
<dbReference type="GO" id="GO:0016020">
    <property type="term" value="C:membrane"/>
    <property type="evidence" value="ECO:0007669"/>
    <property type="project" value="TreeGrafter"/>
</dbReference>
<dbReference type="CDD" id="cd15476">
    <property type="entry name" value="Myo5c_CBD"/>
    <property type="match status" value="1"/>
</dbReference>
<evidence type="ECO:0000256" key="9">
    <source>
        <dbReference type="PROSITE-ProRule" id="PRU00782"/>
    </source>
</evidence>
<dbReference type="PROSITE" id="PS50096">
    <property type="entry name" value="IQ"/>
    <property type="match status" value="2"/>
</dbReference>
<dbReference type="GO" id="GO:0005737">
    <property type="term" value="C:cytoplasm"/>
    <property type="evidence" value="ECO:0007669"/>
    <property type="project" value="TreeGrafter"/>
</dbReference>
<keyword evidence="6 9" id="KW-0518">Myosin</keyword>
<dbReference type="Pfam" id="PF00063">
    <property type="entry name" value="Myosin_head"/>
    <property type="match status" value="1"/>
</dbReference>
<dbReference type="InterPro" id="IPR002710">
    <property type="entry name" value="Dilute_dom"/>
</dbReference>
<comment type="similarity">
    <text evidence="1 9">Belongs to the TRAFAC class myosin-kinesin ATPase superfamily. Myosin family.</text>
</comment>
<dbReference type="FunFam" id="3.30.70.1590:FF:000005">
    <property type="entry name" value="unconventional myosin-Vc"/>
    <property type="match status" value="1"/>
</dbReference>
<dbReference type="Pfam" id="PF00612">
    <property type="entry name" value="IQ"/>
    <property type="match status" value="2"/>
</dbReference>
<dbReference type="InterPro" id="IPR036961">
    <property type="entry name" value="Kinesin_motor_dom_sf"/>
</dbReference>
<dbReference type="InterPro" id="IPR036103">
    <property type="entry name" value="MYSc_Myo5"/>
</dbReference>
<dbReference type="CDD" id="cd23767">
    <property type="entry name" value="IQCD"/>
    <property type="match status" value="1"/>
</dbReference>
<sequence length="1301" mass="151036">MLFPIASQAEHLKKLLLHQHFNFTNYCHVFLLQYNRVWIPDNEEVWQSAEITKNYKAGDRFLHVQLEDGTELSYPVDPAALPPLRNPDILVGENDLTALSYLHEPAVLHNLKIRFVESKLIYTYSGIILVAINPYKELPIYGDAIIHAYSGQNMGDMDPHIFAVAEEAYKQMARNNKNQSIIVSGESGAGKTVSARYTMRYFATVSKSSNNAHVEDKVLASNPITEAVGNAKTTRNDNSSRFGKYTEISFDQSYQIIGANMRTYLLEKSRVVFQSENERNYHIFYQLCASAMQPEYEHLKLGRSQENNLCCTILGCITKQVPQHCSTLINCTVSGDFQMDVFKMLAAILHLGNVEIAAVGDERSSISAEDKHLSIFCELLDLNCDKVAWWLCHRKIVTTSETVTKPMTRAQAANARDALAKKIYSHLFDFIVDRINQALQFPGKQHTFIGVLDIYGFETFDVNSFEQFCINYANEKLQQQFNLHVFKLEQEEYMKEDIPWTLIDFYDNQPVIDLIEAKMGILELLDEECLLPHGKDENWLQKLYNNFVNKNTLFEKPRMSNTSFIIQHFADKVEYKCEGFLEKNRDTVHEVLIEILKESKVYLTFYWKRFISRTLLSGVFQFRNSLSLLMATLNATTPHYVRCIKPNDEKLPFEFDSKRVVQQLRACGVLETIRISAQSYPSRWTYIEFFSRYSILMTQQELSINDKKQICKIVLQRLIQDHNQYQFGRTKIFFRAGQVAYLEKLRSDRLRQACILIQKRVRGWLQRRSFLSTRRAAITLQQYFRGQQAITARNLKETWAAIVIQKYCRGYLVRRLLLCFHLALNLTHLIKVFLHLPCSFSLLFNRVLESHFQSQKEIYEKEIEGLNFKVEHLSQDINHLQKLFREENDINDGIRLEVSRLTSENLVSSRCRSTTQMCLWHSECCGNVFEISRLKQTGPYLKPRGVVVNMIPGLPAHILFMCVRYADYLNDADMLKSFMNVTIDGIKQVVKEHSEDFEMLSFWLSNTYYFLNCLKQYSGEEEFMKYNTPRQNKNCLKHFDLSEYRQILSDLAIRIYHQFIIVMENNIQHMIVPGMLEYESLQGISGLKPTGFRKRSSSIDDTDTYTMTSVLQQLSYFYSTMCQNGLDSELLKQAVKQLFFLIGAVTLNSLFLRKDMCSCRKGMQIRCNISYLEEWLKDKNLQSSNAKETLEPLSQAAWLLQVKKITDDDAKEICEHCTSLSTVQIVKILNSYTPIDDFEKRVTPSFVRKVQAMLNNREEVPQLMLDTKHLFQVTFPFTPSPHALELIQVPSSFKLGFLTRV</sequence>
<dbReference type="PROSITE" id="PS51456">
    <property type="entry name" value="MYOSIN_MOTOR"/>
    <property type="match status" value="1"/>
</dbReference>
<evidence type="ECO:0000256" key="6">
    <source>
        <dbReference type="ARBA" id="ARBA00023123"/>
    </source>
</evidence>
<evidence type="ECO:0000256" key="8">
    <source>
        <dbReference type="ARBA" id="ARBA00023203"/>
    </source>
</evidence>
<dbReference type="SMART" id="SM00015">
    <property type="entry name" value="IQ"/>
    <property type="match status" value="3"/>
</dbReference>
<dbReference type="InterPro" id="IPR037991">
    <property type="entry name" value="Myo5c_CBD"/>
</dbReference>
<keyword evidence="13" id="KW-1185">Reference proteome</keyword>
<dbReference type="InterPro" id="IPR001609">
    <property type="entry name" value="Myosin_head_motor_dom-like"/>
</dbReference>
<dbReference type="GO" id="GO:0005524">
    <property type="term" value="F:ATP binding"/>
    <property type="evidence" value="ECO:0007669"/>
    <property type="project" value="UniProtKB-UniRule"/>
</dbReference>
<dbReference type="PRINTS" id="PR00193">
    <property type="entry name" value="MYOSINHEAVY"/>
</dbReference>
<evidence type="ECO:0000256" key="2">
    <source>
        <dbReference type="ARBA" id="ARBA00022737"/>
    </source>
</evidence>
<feature type="domain" description="Myosin motor" evidence="11">
    <location>
        <begin position="91"/>
        <end position="747"/>
    </location>
</feature>
<evidence type="ECO:0000256" key="3">
    <source>
        <dbReference type="ARBA" id="ARBA00022741"/>
    </source>
</evidence>
<keyword evidence="8 9" id="KW-0009">Actin-binding</keyword>
<dbReference type="Proteomes" id="UP000016665">
    <property type="component" value="Chromosome 10"/>
</dbReference>
<feature type="binding site" evidence="9">
    <location>
        <begin position="185"/>
        <end position="192"/>
    </location>
    <ligand>
        <name>ATP</name>
        <dbReference type="ChEBI" id="CHEBI:30616"/>
    </ligand>
</feature>
<dbReference type="GeneTree" id="ENSGT00940000157971"/>
<dbReference type="SMART" id="SM01132">
    <property type="entry name" value="DIL"/>
    <property type="match status" value="1"/>
</dbReference>
<reference evidence="12" key="2">
    <citation type="submission" date="2025-08" db="UniProtKB">
        <authorList>
            <consortium name="Ensembl"/>
        </authorList>
    </citation>
    <scope>IDENTIFICATION</scope>
</reference>
<dbReference type="PROSITE" id="PS51126">
    <property type="entry name" value="DILUTE"/>
    <property type="match status" value="1"/>
</dbReference>
<feature type="region of interest" description="Actin-binding" evidence="9">
    <location>
        <begin position="626"/>
        <end position="648"/>
    </location>
</feature>
<evidence type="ECO:0000256" key="7">
    <source>
        <dbReference type="ARBA" id="ARBA00023175"/>
    </source>
</evidence>
<proteinExistence type="inferred from homology"/>
<name>A0A803VFB2_FICAL</name>
<reference evidence="12" key="3">
    <citation type="submission" date="2025-09" db="UniProtKB">
        <authorList>
            <consortium name="Ensembl"/>
        </authorList>
    </citation>
    <scope>IDENTIFICATION</scope>
</reference>
<reference evidence="12 13" key="1">
    <citation type="journal article" date="2012" name="Nature">
        <title>The genomic landscape of species divergence in Ficedula flycatchers.</title>
        <authorList>
            <person name="Ellegren H."/>
            <person name="Smeds L."/>
            <person name="Burri R."/>
            <person name="Olason P.I."/>
            <person name="Backstrom N."/>
            <person name="Kawakami T."/>
            <person name="Kunstner A."/>
            <person name="Makinen H."/>
            <person name="Nadachowska-Brzyska K."/>
            <person name="Qvarnstrom A."/>
            <person name="Uebbing S."/>
            <person name="Wolf J.B."/>
        </authorList>
    </citation>
    <scope>NUCLEOTIDE SEQUENCE [LARGE SCALE GENOMIC DNA]</scope>
</reference>
<dbReference type="Pfam" id="PF01843">
    <property type="entry name" value="DIL"/>
    <property type="match status" value="1"/>
</dbReference>
<dbReference type="PANTHER" id="PTHR13140">
    <property type="entry name" value="MYOSIN"/>
    <property type="match status" value="1"/>
</dbReference>
<dbReference type="Gene3D" id="1.20.58.530">
    <property type="match status" value="1"/>
</dbReference>
<dbReference type="CDD" id="cd01380">
    <property type="entry name" value="MYSc_Myo5"/>
    <property type="match status" value="1"/>
</dbReference>
<dbReference type="SMART" id="SM00242">
    <property type="entry name" value="MYSc"/>
    <property type="match status" value="1"/>
</dbReference>
<dbReference type="Gene3D" id="3.30.70.1590">
    <property type="match status" value="1"/>
</dbReference>
<dbReference type="FunFam" id="1.20.58.530:FF:000002">
    <property type="entry name" value="Class V myosin"/>
    <property type="match status" value="1"/>
</dbReference>
<evidence type="ECO:0000313" key="13">
    <source>
        <dbReference type="Proteomes" id="UP000016665"/>
    </source>
</evidence>
<evidence type="ECO:0000259" key="10">
    <source>
        <dbReference type="PROSITE" id="PS51126"/>
    </source>
</evidence>
<dbReference type="GO" id="GO:0051015">
    <property type="term" value="F:actin filament binding"/>
    <property type="evidence" value="ECO:0007669"/>
    <property type="project" value="TreeGrafter"/>
</dbReference>
<dbReference type="Gene3D" id="1.20.120.720">
    <property type="entry name" value="Myosin VI head, motor domain, U50 subdomain"/>
    <property type="match status" value="1"/>
</dbReference>
<accession>A0A803VFB2</accession>
<evidence type="ECO:0000313" key="12">
    <source>
        <dbReference type="Ensembl" id="ENSFALP00000021418.1"/>
    </source>
</evidence>
<organism evidence="12 13">
    <name type="scientific">Ficedula albicollis</name>
    <name type="common">Collared flycatcher</name>
    <name type="synonym">Muscicapa albicollis</name>
    <dbReference type="NCBI Taxonomy" id="59894"/>
    <lineage>
        <taxon>Eukaryota</taxon>
        <taxon>Metazoa</taxon>
        <taxon>Chordata</taxon>
        <taxon>Craniata</taxon>
        <taxon>Vertebrata</taxon>
        <taxon>Euteleostomi</taxon>
        <taxon>Archelosauria</taxon>
        <taxon>Archosauria</taxon>
        <taxon>Dinosauria</taxon>
        <taxon>Saurischia</taxon>
        <taxon>Theropoda</taxon>
        <taxon>Coelurosauria</taxon>
        <taxon>Aves</taxon>
        <taxon>Neognathae</taxon>
        <taxon>Neoaves</taxon>
        <taxon>Telluraves</taxon>
        <taxon>Australaves</taxon>
        <taxon>Passeriformes</taxon>
        <taxon>Muscicapidae</taxon>
        <taxon>Ficedula</taxon>
    </lineage>
</organism>
<evidence type="ECO:0000259" key="11">
    <source>
        <dbReference type="PROSITE" id="PS51456"/>
    </source>
</evidence>
<feature type="domain" description="Dilute" evidence="10">
    <location>
        <begin position="979"/>
        <end position="1256"/>
    </location>
</feature>
<keyword evidence="5" id="KW-0175">Coiled coil</keyword>
<dbReference type="Ensembl" id="ENSFALT00000038107.1">
    <property type="protein sequence ID" value="ENSFALP00000021418.1"/>
    <property type="gene ID" value="ENSFALG00000011882.2"/>
</dbReference>
<dbReference type="PANTHER" id="PTHR13140:SF313">
    <property type="entry name" value="UNCONVENTIONAL MYOSIN-VC"/>
    <property type="match status" value="1"/>
</dbReference>
<dbReference type="InterPro" id="IPR000048">
    <property type="entry name" value="IQ_motif_EF-hand-BS"/>
</dbReference>
<dbReference type="GO" id="GO:0007015">
    <property type="term" value="P:actin filament organization"/>
    <property type="evidence" value="ECO:0007669"/>
    <property type="project" value="TreeGrafter"/>
</dbReference>
<evidence type="ECO:0000256" key="4">
    <source>
        <dbReference type="ARBA" id="ARBA00022840"/>
    </source>
</evidence>
<gene>
    <name evidence="12" type="primary">MYO5C</name>
</gene>
<dbReference type="Gene3D" id="1.20.5.190">
    <property type="match status" value="1"/>
</dbReference>
<dbReference type="FunFam" id="3.40.850.10:FF:000089">
    <property type="entry name" value="Myosin VC"/>
    <property type="match status" value="1"/>
</dbReference>